<organism evidence="3">
    <name type="scientific">Melampsora larici-populina (strain 98AG31 / pathotype 3-4-7)</name>
    <name type="common">Poplar leaf rust fungus</name>
    <dbReference type="NCBI Taxonomy" id="747676"/>
    <lineage>
        <taxon>Eukaryota</taxon>
        <taxon>Fungi</taxon>
        <taxon>Dikarya</taxon>
        <taxon>Basidiomycota</taxon>
        <taxon>Pucciniomycotina</taxon>
        <taxon>Pucciniomycetes</taxon>
        <taxon>Pucciniales</taxon>
        <taxon>Melampsoraceae</taxon>
        <taxon>Melampsora</taxon>
    </lineage>
</organism>
<evidence type="ECO:0000313" key="3">
    <source>
        <dbReference type="Proteomes" id="UP000001072"/>
    </source>
</evidence>
<feature type="region of interest" description="Disordered" evidence="1">
    <location>
        <begin position="1"/>
        <end position="28"/>
    </location>
</feature>
<name>F4RB48_MELLP</name>
<feature type="compositionally biased region" description="Basic and acidic residues" evidence="1">
    <location>
        <begin position="81"/>
        <end position="94"/>
    </location>
</feature>
<dbReference type="Proteomes" id="UP000001072">
    <property type="component" value="Unassembled WGS sequence"/>
</dbReference>
<feature type="compositionally biased region" description="Polar residues" evidence="1">
    <location>
        <begin position="109"/>
        <end position="120"/>
    </location>
</feature>
<feature type="compositionally biased region" description="Low complexity" evidence="1">
    <location>
        <begin position="98"/>
        <end position="108"/>
    </location>
</feature>
<reference evidence="3" key="1">
    <citation type="journal article" date="2011" name="Proc. Natl. Acad. Sci. U.S.A.">
        <title>Obligate biotrophy features unraveled by the genomic analysis of rust fungi.</title>
        <authorList>
            <person name="Duplessis S."/>
            <person name="Cuomo C.A."/>
            <person name="Lin Y.-C."/>
            <person name="Aerts A."/>
            <person name="Tisserant E."/>
            <person name="Veneault-Fourrey C."/>
            <person name="Joly D.L."/>
            <person name="Hacquard S."/>
            <person name="Amselem J."/>
            <person name="Cantarel B.L."/>
            <person name="Chiu R."/>
            <person name="Coutinho P.M."/>
            <person name="Feau N."/>
            <person name="Field M."/>
            <person name="Frey P."/>
            <person name="Gelhaye E."/>
            <person name="Goldberg J."/>
            <person name="Grabherr M.G."/>
            <person name="Kodira C.D."/>
            <person name="Kohler A."/>
            <person name="Kuees U."/>
            <person name="Lindquist E.A."/>
            <person name="Lucas S.M."/>
            <person name="Mago R."/>
            <person name="Mauceli E."/>
            <person name="Morin E."/>
            <person name="Murat C."/>
            <person name="Pangilinan J.L."/>
            <person name="Park R."/>
            <person name="Pearson M."/>
            <person name="Quesneville H."/>
            <person name="Rouhier N."/>
            <person name="Sakthikumar S."/>
            <person name="Salamov A.A."/>
            <person name="Schmutz J."/>
            <person name="Selles B."/>
            <person name="Shapiro H."/>
            <person name="Tanguay P."/>
            <person name="Tuskan G.A."/>
            <person name="Henrissat B."/>
            <person name="Van de Peer Y."/>
            <person name="Rouze P."/>
            <person name="Ellis J.G."/>
            <person name="Dodds P.N."/>
            <person name="Schein J.E."/>
            <person name="Zhong S."/>
            <person name="Hamelin R.C."/>
            <person name="Grigoriev I.V."/>
            <person name="Szabo L.J."/>
            <person name="Martin F."/>
        </authorList>
    </citation>
    <scope>NUCLEOTIDE SEQUENCE [LARGE SCALE GENOMIC DNA]</scope>
    <source>
        <strain evidence="3">98AG31 / pathotype 3-4-7</strain>
    </source>
</reference>
<feature type="region of interest" description="Disordered" evidence="1">
    <location>
        <begin position="55"/>
        <end position="120"/>
    </location>
</feature>
<dbReference type="KEGG" id="mlr:MELLADRAFT_60541"/>
<accession>F4RB48</accession>
<protein>
    <submittedName>
        <fullName evidence="2">Uncharacterized protein</fullName>
    </submittedName>
</protein>
<evidence type="ECO:0000313" key="2">
    <source>
        <dbReference type="EMBL" id="EGG10097.1"/>
    </source>
</evidence>
<dbReference type="EMBL" id="GL883095">
    <property type="protein sequence ID" value="EGG10097.1"/>
    <property type="molecule type" value="Genomic_DNA"/>
</dbReference>
<proteinExistence type="predicted"/>
<sequence>MAPRDANNPLRPANWLKKPRHNSSQSSQMLLEWEQIEENWCTQKCDSLSPALIQNVAPRPSTSQPYFDSDMPNDENELDYEYQHHFEDDNKDDPPSSDPESNTESNDSQQSIASNPGTGITVTAASGITNQMRRIREEKQWQEVIAPMFKVFMLCKQETFNWSRSNWDLDRKDQC</sequence>
<dbReference type="VEuPathDB" id="FungiDB:MELLADRAFT_60541"/>
<dbReference type="AlphaFoldDB" id="F4RB48"/>
<dbReference type="InParanoid" id="F4RB48"/>
<gene>
    <name evidence="2" type="ORF">MELLADRAFT_60541</name>
</gene>
<evidence type="ECO:0000256" key="1">
    <source>
        <dbReference type="SAM" id="MobiDB-lite"/>
    </source>
</evidence>
<dbReference type="RefSeq" id="XP_007406398.1">
    <property type="nucleotide sequence ID" value="XM_007406336.1"/>
</dbReference>
<keyword evidence="3" id="KW-1185">Reference proteome</keyword>
<feature type="compositionally biased region" description="Acidic residues" evidence="1">
    <location>
        <begin position="71"/>
        <end position="80"/>
    </location>
</feature>
<dbReference type="HOGENOM" id="CLU_121539_0_0_1"/>
<dbReference type="GeneID" id="18929562"/>